<proteinExistence type="predicted"/>
<reference evidence="1 2" key="1">
    <citation type="submission" date="2022-10" db="EMBL/GenBank/DDBJ databases">
        <title>Aestuariibacter sp. AA17 isolated from Montipora capitata coral fragment.</title>
        <authorList>
            <person name="Emsley S.A."/>
            <person name="Pfannmuller K.M."/>
            <person name="Loughran R.M."/>
            <person name="Shlafstein M."/>
            <person name="Papke E."/>
            <person name="Saw J.H."/>
            <person name="Ushijima B."/>
            <person name="Videau P."/>
        </authorList>
    </citation>
    <scope>NUCLEOTIDE SEQUENCE [LARGE SCALE GENOMIC DNA]</scope>
    <source>
        <strain evidence="1 2">AA17</strain>
    </source>
</reference>
<dbReference type="Proteomes" id="UP001652504">
    <property type="component" value="Unassembled WGS sequence"/>
</dbReference>
<evidence type="ECO:0000313" key="1">
    <source>
        <dbReference type="EMBL" id="MCV2883460.1"/>
    </source>
</evidence>
<accession>A0ABT3A4A9</accession>
<dbReference type="RefSeq" id="WP_263710658.1">
    <property type="nucleotide sequence ID" value="NZ_JAOWKX010000001.1"/>
</dbReference>
<keyword evidence="2" id="KW-1185">Reference proteome</keyword>
<organism evidence="1 2">
    <name type="scientific">Fluctibacter corallii</name>
    <dbReference type="NCBI Taxonomy" id="2984329"/>
    <lineage>
        <taxon>Bacteria</taxon>
        <taxon>Pseudomonadati</taxon>
        <taxon>Pseudomonadota</taxon>
        <taxon>Gammaproteobacteria</taxon>
        <taxon>Alteromonadales</taxon>
        <taxon>Alteromonadaceae</taxon>
        <taxon>Fluctibacter</taxon>
    </lineage>
</organism>
<name>A0ABT3A4A9_9ALTE</name>
<gene>
    <name evidence="1" type="ORF">OE749_01955</name>
</gene>
<protein>
    <submittedName>
        <fullName evidence="1">Uncharacterized protein</fullName>
    </submittedName>
</protein>
<dbReference type="EMBL" id="JAOWKX010000001">
    <property type="protein sequence ID" value="MCV2883460.1"/>
    <property type="molecule type" value="Genomic_DNA"/>
</dbReference>
<sequence>MVDSPATRNLINEESFLVRQALGEQFEWRWDNHHNALLTEFSVDHEHHVLETLKQYFPNMFNRKTIKRAQLEIKHKAGNFAKLNHKQQLLIQDDTASNNIMVAWWPWGHGATVSVRIFRTNTAPCPDKKSFWSRLFN</sequence>
<comment type="caution">
    <text evidence="1">The sequence shown here is derived from an EMBL/GenBank/DDBJ whole genome shotgun (WGS) entry which is preliminary data.</text>
</comment>
<evidence type="ECO:0000313" key="2">
    <source>
        <dbReference type="Proteomes" id="UP001652504"/>
    </source>
</evidence>